<evidence type="ECO:0000313" key="3">
    <source>
        <dbReference type="Proteomes" id="UP000554286"/>
    </source>
</evidence>
<keyword evidence="3" id="KW-1185">Reference proteome</keyword>
<dbReference type="Pfam" id="PF05437">
    <property type="entry name" value="AzlD"/>
    <property type="match status" value="1"/>
</dbReference>
<evidence type="ECO:0000313" key="2">
    <source>
        <dbReference type="EMBL" id="MBB4266405.1"/>
    </source>
</evidence>
<feature type="transmembrane region" description="Helical" evidence="1">
    <location>
        <begin position="82"/>
        <end position="109"/>
    </location>
</feature>
<dbReference type="EMBL" id="JACIGK010000013">
    <property type="protein sequence ID" value="MBB4266405.1"/>
    <property type="molecule type" value="Genomic_DNA"/>
</dbReference>
<dbReference type="Proteomes" id="UP000554286">
    <property type="component" value="Unassembled WGS sequence"/>
</dbReference>
<organism evidence="2 3">
    <name type="scientific">Roseospira visakhapatnamensis</name>
    <dbReference type="NCBI Taxonomy" id="390880"/>
    <lineage>
        <taxon>Bacteria</taxon>
        <taxon>Pseudomonadati</taxon>
        <taxon>Pseudomonadota</taxon>
        <taxon>Alphaproteobacteria</taxon>
        <taxon>Rhodospirillales</taxon>
        <taxon>Rhodospirillaceae</taxon>
        <taxon>Roseospira</taxon>
    </lineage>
</organism>
<name>A0A7W6W9R6_9PROT</name>
<protein>
    <submittedName>
        <fullName evidence="2">Branched-subunit amino acid transport protein</fullName>
    </submittedName>
</protein>
<comment type="caution">
    <text evidence="2">The sequence shown here is derived from an EMBL/GenBank/DDBJ whole genome shotgun (WGS) entry which is preliminary data.</text>
</comment>
<gene>
    <name evidence="2" type="ORF">GGD89_002036</name>
</gene>
<accession>A0A7W6W9R6</accession>
<reference evidence="2 3" key="1">
    <citation type="submission" date="2020-08" db="EMBL/GenBank/DDBJ databases">
        <title>Genome sequencing of Purple Non-Sulfur Bacteria from various extreme environments.</title>
        <authorList>
            <person name="Mayer M."/>
        </authorList>
    </citation>
    <scope>NUCLEOTIDE SEQUENCE [LARGE SCALE GENOMIC DNA]</scope>
    <source>
        <strain evidence="2 3">JA131</strain>
    </source>
</reference>
<keyword evidence="1" id="KW-1133">Transmembrane helix</keyword>
<keyword evidence="1" id="KW-0472">Membrane</keyword>
<dbReference type="InterPro" id="IPR008407">
    <property type="entry name" value="Brnchd-chn_aa_trnsp_AzlD"/>
</dbReference>
<evidence type="ECO:0000256" key="1">
    <source>
        <dbReference type="SAM" id="Phobius"/>
    </source>
</evidence>
<proteinExistence type="predicted"/>
<keyword evidence="1" id="KW-0812">Transmembrane</keyword>
<dbReference type="AlphaFoldDB" id="A0A7W6W9R6"/>
<sequence length="113" mass="11942">MMFDSPLSTPVLWGLLLACGLGTWVLRASFIQTAGAWSVPDWLSRALRYVPPAVLAALVTPALLRADVLFTPAWSWPQPAAGLVAAAVAVASRRVVVTLVAGMVALWIFSALA</sequence>